<dbReference type="InterPro" id="IPR013320">
    <property type="entry name" value="ConA-like_dom_sf"/>
</dbReference>
<comment type="caution">
    <text evidence="3">The sequence shown here is derived from an EMBL/GenBank/DDBJ whole genome shotgun (WGS) entry which is preliminary data.</text>
</comment>
<feature type="signal peptide" evidence="2">
    <location>
        <begin position="1"/>
        <end position="23"/>
    </location>
</feature>
<evidence type="ECO:0008006" key="5">
    <source>
        <dbReference type="Google" id="ProtNLM"/>
    </source>
</evidence>
<dbReference type="Proteomes" id="UP000245375">
    <property type="component" value="Unassembled WGS sequence"/>
</dbReference>
<evidence type="ECO:0000313" key="3">
    <source>
        <dbReference type="EMBL" id="PWH81457.1"/>
    </source>
</evidence>
<dbReference type="OrthoDB" id="2582440at2"/>
<evidence type="ECO:0000256" key="2">
    <source>
        <dbReference type="SAM" id="SignalP"/>
    </source>
</evidence>
<dbReference type="Pfam" id="PF13385">
    <property type="entry name" value="Laminin_G_3"/>
    <property type="match status" value="1"/>
</dbReference>
<proteinExistence type="predicted"/>
<dbReference type="Gene3D" id="2.60.120.200">
    <property type="match status" value="1"/>
</dbReference>
<dbReference type="NCBIfam" id="TIGR04183">
    <property type="entry name" value="Por_Secre_tail"/>
    <property type="match status" value="1"/>
</dbReference>
<evidence type="ECO:0000313" key="4">
    <source>
        <dbReference type="Proteomes" id="UP000245375"/>
    </source>
</evidence>
<dbReference type="EMBL" id="QFRI01000005">
    <property type="protein sequence ID" value="PWH81457.1"/>
    <property type="molecule type" value="Genomic_DNA"/>
</dbReference>
<reference evidence="4" key="3">
    <citation type="submission" date="2018-05" db="EMBL/GenBank/DDBJ databases">
        <authorList>
            <person name="Lu D."/>
        </authorList>
    </citation>
    <scope>NUCLEOTIDE SEQUENCE [LARGE SCALE GENOMIC DNA]</scope>
    <source>
        <strain evidence="4">ZY111</strain>
    </source>
</reference>
<accession>A0A2U2X0Z4</accession>
<reference evidence="3 4" key="1">
    <citation type="submission" date="2018-05" db="EMBL/GenBank/DDBJ databases">
        <title>Algibacter marinivivus sp. nov., isolated from sample around a algae.</title>
        <authorList>
            <person name="Zhong X."/>
        </authorList>
    </citation>
    <scope>NUCLEOTIDE SEQUENCE [LARGE SCALE GENOMIC DNA]</scope>
    <source>
        <strain evidence="3 4">ZY111</strain>
    </source>
</reference>
<keyword evidence="4" id="KW-1185">Reference proteome</keyword>
<evidence type="ECO:0000256" key="1">
    <source>
        <dbReference type="ARBA" id="ARBA00022729"/>
    </source>
</evidence>
<dbReference type="GO" id="GO:0004553">
    <property type="term" value="F:hydrolase activity, hydrolyzing O-glycosyl compounds"/>
    <property type="evidence" value="ECO:0007669"/>
    <property type="project" value="UniProtKB-ARBA"/>
</dbReference>
<protein>
    <recommendedName>
        <fullName evidence="5">Por secretion system C-terminal sorting domain-containing protein</fullName>
    </recommendedName>
</protein>
<feature type="chain" id="PRO_5015527359" description="Por secretion system C-terminal sorting domain-containing protein" evidence="2">
    <location>
        <begin position="24"/>
        <end position="1069"/>
    </location>
</feature>
<dbReference type="AlphaFoldDB" id="A0A2U2X0Z4"/>
<dbReference type="RefSeq" id="WP_109353776.1">
    <property type="nucleotide sequence ID" value="NZ_QFRI01000005.1"/>
</dbReference>
<dbReference type="SUPFAM" id="SSF49899">
    <property type="entry name" value="Concanavalin A-like lectins/glucanases"/>
    <property type="match status" value="1"/>
</dbReference>
<keyword evidence="1 2" id="KW-0732">Signal</keyword>
<name>A0A2U2X0Z4_9FLAO</name>
<dbReference type="GO" id="GO:0005975">
    <property type="term" value="P:carbohydrate metabolic process"/>
    <property type="evidence" value="ECO:0007669"/>
    <property type="project" value="UniProtKB-ARBA"/>
</dbReference>
<reference evidence="4" key="2">
    <citation type="submission" date="2018-05" db="EMBL/GenBank/DDBJ databases">
        <title>Algibacter marinivivus sp. nov., isolated from sample around a algae.</title>
        <authorList>
            <person name="Lu D."/>
        </authorList>
    </citation>
    <scope>NUCLEOTIDE SEQUENCE [LARGE SCALE GENOMIC DNA]</scope>
    <source>
        <strain evidence="4">ZY111</strain>
    </source>
</reference>
<gene>
    <name evidence="3" type="ORF">DIS18_14335</name>
</gene>
<sequence length="1069" mass="119619">MKNFAITIIIVCSLCFSSLKTYAQLHTTPVCGQNFDLNWTTSRVSEDQYWQPGTLSNTYMNVDNSGIDITIEFTGETSSLGYWSGQTPKVGTQSSYLYKGIDLLTNGFSEEGITCTITFSKPIYALSFDIHHVNVTNSKGDKYTFTGKDKNGNTIYPEFTNSTSPTYTSNNNTGIVNAVANLTSGTNSIVGVNYVDDNHIKSISFLWGNCDTCTANELHATGIGNISFCTPQTLDFDGVDDFISRDTFLGGKTEVTMMSWVKLDENFDGGDIIGQRNFRMYVDSYKRLYAFLKTNNGTEINSPDLSDIILKDNLWYHLALSFDSNTGTLNLYSNGNSIWNYSDNALIGSSIIDTDEWNSNYDFEIGRNTEFKNNYFEGSIYECKVFNKALSLNQLHQQINQEIENYNGKVKGTIVPKDIEDLLWSDLILYYKMKNVDTGFVPDLSDANAHGKLHNMSIFQENQDFTAPLPYVSTTTCNGSITNSDNWLYGNVWDISSKIPDYSIIQVKGNLEVSDDLNISGLIIDNGATLKVNQNSALYNSWYLKLDGTLDLDDDSQLIQTEKSTLDDNSSGILEKDLKGTADKFTYNYWSSPVSKISNSTSNNNYTVKDIFTNVNFLPTGHDGVSVPLSIADYWIWKFTNNLSDDYSSWQHVRSSGEIIVGEGFTMKGPGTGTIHDEQNYTLQGKPNNGDINLRVFAGNDYLIGNPYPSAIDAIKFIEDNKSTNSETGGATNGTLYFWKHWGGGSHIASEYQGGYATYSLSGGVPAASNSLSNDAMSTGGTADDVPSRYIPTGQGFYTTAETNGIINFNNAQRVFHIEENTDTAYLKGDKTNNNASKGNDPRMKLRIGFNSVNTLQRQLLITVDENASLGYDWGYDSKYIDTQIDDMYWLINNQKFIIQGINKIDEETVIPLGIHTKTDGFNSIKIDELENTPDGFNIYLHDKELNIYKNLTQDKYEVYLVAGHYIDRFEIVFSNSNMTLDTEENENKQIEVYFSNEKNSIVINNPASKLIESVEMFNILGQTLFKFQTNTNDNHIEYNANQIKAGNYILKIETEFGNISKKVLIKSK</sequence>
<dbReference type="InterPro" id="IPR026444">
    <property type="entry name" value="Secre_tail"/>
</dbReference>
<organism evidence="3 4">
    <name type="scientific">Algibacter marinivivus</name>
    <dbReference type="NCBI Taxonomy" id="2100723"/>
    <lineage>
        <taxon>Bacteria</taxon>
        <taxon>Pseudomonadati</taxon>
        <taxon>Bacteroidota</taxon>
        <taxon>Flavobacteriia</taxon>
        <taxon>Flavobacteriales</taxon>
        <taxon>Flavobacteriaceae</taxon>
        <taxon>Algibacter</taxon>
    </lineage>
</organism>